<dbReference type="Proteomes" id="UP000681720">
    <property type="component" value="Unassembled WGS sequence"/>
</dbReference>
<comment type="caution">
    <text evidence="3">The sequence shown here is derived from an EMBL/GenBank/DDBJ whole genome shotgun (WGS) entry which is preliminary data.</text>
</comment>
<feature type="non-terminal residue" evidence="3">
    <location>
        <position position="1"/>
    </location>
</feature>
<dbReference type="EMBL" id="CAJOBH010065033">
    <property type="protein sequence ID" value="CAF4444016.1"/>
    <property type="molecule type" value="Genomic_DNA"/>
</dbReference>
<accession>A0A8S2WHE6</accession>
<dbReference type="InterPro" id="IPR018487">
    <property type="entry name" value="Hemopexin-like_repeat"/>
</dbReference>
<dbReference type="InterPro" id="IPR036375">
    <property type="entry name" value="Hemopexin-like_dom_sf"/>
</dbReference>
<dbReference type="SMART" id="SM00120">
    <property type="entry name" value="HX"/>
    <property type="match status" value="1"/>
</dbReference>
<reference evidence="3" key="1">
    <citation type="submission" date="2021-02" db="EMBL/GenBank/DDBJ databases">
        <authorList>
            <person name="Nowell W R."/>
        </authorList>
    </citation>
    <scope>NUCLEOTIDE SEQUENCE</scope>
</reference>
<sequence>SRWLNIGEKITSAIQWINGLTYFFSHKYYYRYDHIHQQVDDSYPTYPRPISEWWLQCNPGAAPSSSSSSSSLSSAYSDLPRWKRAAIIFESNYTNVENSNDSSGRRENERNLFLINISIFIITYYL</sequence>
<dbReference type="AlphaFoldDB" id="A0A8S2WHE6"/>
<dbReference type="EMBL" id="CAJOBJ010057619">
    <property type="protein sequence ID" value="CAF4403941.1"/>
    <property type="molecule type" value="Genomic_DNA"/>
</dbReference>
<dbReference type="Gene3D" id="2.110.10.10">
    <property type="entry name" value="Hemopexin-like domain"/>
    <property type="match status" value="1"/>
</dbReference>
<feature type="repeat" description="Hemopexin" evidence="1">
    <location>
        <begin position="7"/>
        <end position="57"/>
    </location>
</feature>
<name>A0A8S2WHE6_9BILA</name>
<protein>
    <submittedName>
        <fullName evidence="3">Uncharacterized protein</fullName>
    </submittedName>
</protein>
<organism evidence="3 4">
    <name type="scientific">Rotaria magnacalcarata</name>
    <dbReference type="NCBI Taxonomy" id="392030"/>
    <lineage>
        <taxon>Eukaryota</taxon>
        <taxon>Metazoa</taxon>
        <taxon>Spiralia</taxon>
        <taxon>Gnathifera</taxon>
        <taxon>Rotifera</taxon>
        <taxon>Eurotatoria</taxon>
        <taxon>Bdelloidea</taxon>
        <taxon>Philodinida</taxon>
        <taxon>Philodinidae</taxon>
        <taxon>Rotaria</taxon>
    </lineage>
</organism>
<dbReference type="Pfam" id="PF00045">
    <property type="entry name" value="Hemopexin"/>
    <property type="match status" value="1"/>
</dbReference>
<dbReference type="SUPFAM" id="SSF50923">
    <property type="entry name" value="Hemopexin-like domain"/>
    <property type="match status" value="1"/>
</dbReference>
<evidence type="ECO:0000313" key="4">
    <source>
        <dbReference type="Proteomes" id="UP000681967"/>
    </source>
</evidence>
<evidence type="ECO:0000313" key="2">
    <source>
        <dbReference type="EMBL" id="CAF4403941.1"/>
    </source>
</evidence>
<gene>
    <name evidence="3" type="ORF">BYL167_LOCUS33451</name>
    <name evidence="2" type="ORF">GIL414_LOCUS30290</name>
</gene>
<dbReference type="Proteomes" id="UP000681967">
    <property type="component" value="Unassembled WGS sequence"/>
</dbReference>
<dbReference type="PROSITE" id="PS51642">
    <property type="entry name" value="HEMOPEXIN_2"/>
    <property type="match status" value="1"/>
</dbReference>
<proteinExistence type="predicted"/>
<evidence type="ECO:0000313" key="3">
    <source>
        <dbReference type="EMBL" id="CAF4444016.1"/>
    </source>
</evidence>
<evidence type="ECO:0000256" key="1">
    <source>
        <dbReference type="PROSITE-ProRule" id="PRU01011"/>
    </source>
</evidence>